<sequence length="457" mass="50581">MADFPHILPPALGHPGEEHAGMRAPMMQIGSVVTDQQWAEEWSDQLENLLVEVGEIFPRVEVRRRAADFVRGLLGPISRKNGWQLAEYVGDEHAWGLQHLLSRAVWEPDMLRDFVRRYVLDGLAMPGAGPGGAGVLVIDETGFEKRGRSSAGVARQYTGTAGAVVNCQIGVMAAWATAAGQAMIDRELYLPEEWMQDRDRCAGAHIPGERAFATKPRLAEQMISRVLPDLPPGHVWVAADEVYGRDGAFRSSLEERGLPYAVTIQANQKVLDRPGFRHVAGLVARIAEECDWLSLPAGPSQLDTRIWQWWVRRLPDPEAGIGADDQQSAADPSCWARWMIARRRPETPADRDYYLAWGPPDTPIEELVLVPGARWRVEEAIKLGKSACGLADYEVRSYHGWYRHITLAQLAAAFLAVQQATTAVAEGDLHCDGDGTTTHTGGSRPVYHQHLHALQPR</sequence>
<accession>A0ABP7ICJ5</accession>
<dbReference type="PANTHER" id="PTHR33627">
    <property type="entry name" value="TRANSPOSASE"/>
    <property type="match status" value="1"/>
</dbReference>
<dbReference type="SUPFAM" id="SSF53098">
    <property type="entry name" value="Ribonuclease H-like"/>
    <property type="match status" value="1"/>
</dbReference>
<reference evidence="3" key="1">
    <citation type="journal article" date="2019" name="Int. J. Syst. Evol. Microbiol.">
        <title>The Global Catalogue of Microorganisms (GCM) 10K type strain sequencing project: providing services to taxonomists for standard genome sequencing and annotation.</title>
        <authorList>
            <consortium name="The Broad Institute Genomics Platform"/>
            <consortium name="The Broad Institute Genome Sequencing Center for Infectious Disease"/>
            <person name="Wu L."/>
            <person name="Ma J."/>
        </authorList>
    </citation>
    <scope>NUCLEOTIDE SEQUENCE [LARGE SCALE GENOMIC DNA]</scope>
    <source>
        <strain evidence="3">JCM 16908</strain>
    </source>
</reference>
<dbReference type="PANTHER" id="PTHR33627:SF1">
    <property type="entry name" value="TRANSPOSASE"/>
    <property type="match status" value="1"/>
</dbReference>
<evidence type="ECO:0000313" key="2">
    <source>
        <dbReference type="EMBL" id="GAA3815019.1"/>
    </source>
</evidence>
<keyword evidence="3" id="KW-1185">Reference proteome</keyword>
<proteinExistence type="predicted"/>
<dbReference type="EMBL" id="BAAAZR010000008">
    <property type="protein sequence ID" value="GAA3815019.1"/>
    <property type="molecule type" value="Genomic_DNA"/>
</dbReference>
<name>A0ABP7ICJ5_9ACTN</name>
<dbReference type="InterPro" id="IPR012337">
    <property type="entry name" value="RNaseH-like_sf"/>
</dbReference>
<dbReference type="InterPro" id="IPR039365">
    <property type="entry name" value="IS701-like"/>
</dbReference>
<organism evidence="2 3">
    <name type="scientific">Sphaerisporangium flaviroseum</name>
    <dbReference type="NCBI Taxonomy" id="509199"/>
    <lineage>
        <taxon>Bacteria</taxon>
        <taxon>Bacillati</taxon>
        <taxon>Actinomycetota</taxon>
        <taxon>Actinomycetes</taxon>
        <taxon>Streptosporangiales</taxon>
        <taxon>Streptosporangiaceae</taxon>
        <taxon>Sphaerisporangium</taxon>
    </lineage>
</organism>
<dbReference type="NCBIfam" id="NF033540">
    <property type="entry name" value="transpos_IS701"/>
    <property type="match status" value="1"/>
</dbReference>
<dbReference type="Pfam" id="PF13546">
    <property type="entry name" value="DDE_5"/>
    <property type="match status" value="1"/>
</dbReference>
<dbReference type="Proteomes" id="UP001500888">
    <property type="component" value="Unassembled WGS sequence"/>
</dbReference>
<protein>
    <submittedName>
        <fullName evidence="2">IS701 family transposase</fullName>
    </submittedName>
</protein>
<gene>
    <name evidence="2" type="ORF">GCM10022226_39810</name>
</gene>
<evidence type="ECO:0000313" key="3">
    <source>
        <dbReference type="Proteomes" id="UP001500888"/>
    </source>
</evidence>
<evidence type="ECO:0000259" key="1">
    <source>
        <dbReference type="Pfam" id="PF13546"/>
    </source>
</evidence>
<dbReference type="InterPro" id="IPR038721">
    <property type="entry name" value="IS701-like_DDE_dom"/>
</dbReference>
<feature type="domain" description="Transposase IS701-like DDE" evidence="1">
    <location>
        <begin position="55"/>
        <end position="270"/>
    </location>
</feature>
<comment type="caution">
    <text evidence="2">The sequence shown here is derived from an EMBL/GenBank/DDBJ whole genome shotgun (WGS) entry which is preliminary data.</text>
</comment>